<sequence length="63" mass="7175">MEQEIGEMLKFTLNTLKFNTFSLKFTTNLIKFTLSNKENRSNVGKPTAYAIFNRGKNAVKAKS</sequence>
<dbReference type="EMBL" id="CP013862">
    <property type="protein sequence ID" value="ALX50295.1"/>
    <property type="molecule type" value="Genomic_DNA"/>
</dbReference>
<protein>
    <submittedName>
        <fullName evidence="1">Uncharacterized protein</fullName>
    </submittedName>
</protein>
<gene>
    <name evidence="1" type="ORF">AOX59_17950</name>
</gene>
<dbReference type="STRING" id="1472767.AOX59_17950"/>
<evidence type="ECO:0000313" key="2">
    <source>
        <dbReference type="Proteomes" id="UP000050331"/>
    </source>
</evidence>
<evidence type="ECO:0000313" key="1">
    <source>
        <dbReference type="EMBL" id="ALX50295.1"/>
    </source>
</evidence>
<dbReference type="Proteomes" id="UP000050331">
    <property type="component" value="Chromosome"/>
</dbReference>
<reference evidence="1 2" key="1">
    <citation type="submission" date="2016-01" db="EMBL/GenBank/DDBJ databases">
        <title>Complete genome sequence of strain Lentibacillus amyloliquefaciens LAM0015T isolated from saline sediment.</title>
        <authorList>
            <person name="Wang J.-L."/>
            <person name="He M.-X."/>
        </authorList>
    </citation>
    <scope>NUCLEOTIDE SEQUENCE [LARGE SCALE GENOMIC DNA]</scope>
    <source>
        <strain evidence="1 2">LAM0015</strain>
    </source>
</reference>
<dbReference type="KEGG" id="lao:AOX59_17950"/>
<proteinExistence type="predicted"/>
<accession>A0A0U4F447</accession>
<keyword evidence="2" id="KW-1185">Reference proteome</keyword>
<organism evidence="1 2">
    <name type="scientific">Lentibacillus amyloliquefaciens</name>
    <dbReference type="NCBI Taxonomy" id="1472767"/>
    <lineage>
        <taxon>Bacteria</taxon>
        <taxon>Bacillati</taxon>
        <taxon>Bacillota</taxon>
        <taxon>Bacilli</taxon>
        <taxon>Bacillales</taxon>
        <taxon>Bacillaceae</taxon>
        <taxon>Lentibacillus</taxon>
    </lineage>
</organism>
<name>A0A0U4F447_9BACI</name>
<dbReference type="AlphaFoldDB" id="A0A0U4F447"/>